<evidence type="ECO:0000256" key="2">
    <source>
        <dbReference type="ARBA" id="ARBA00022729"/>
    </source>
</evidence>
<dbReference type="PANTHER" id="PTHR30535">
    <property type="entry name" value="VITAMIN B12-BINDING PROTEIN"/>
    <property type="match status" value="1"/>
</dbReference>
<dbReference type="GO" id="GO:0071281">
    <property type="term" value="P:cellular response to iron ion"/>
    <property type="evidence" value="ECO:0007669"/>
    <property type="project" value="TreeGrafter"/>
</dbReference>
<accession>A0A1E2SLX5</accession>
<dbReference type="PANTHER" id="PTHR30535:SF36">
    <property type="entry name" value="HIGH-AFFINITY HEME UPTAKE SYSTEM PROTEIN ISDE"/>
    <property type="match status" value="1"/>
</dbReference>
<sequence length="321" mass="32359">MRLPASRLLSVAALALLAGLTACSVPADTGSTTVPSATPLAGGVDPAALAKALRQFPAEPPSNVVSASVPLAEILHELGVPVAGVPSTTTQQLPESLADVPRIGSSMAPDVEKIVELAPGLVIAAESARSTVEASLADTGTPSAFLKTDTLADAKLAVKTLGAAFDREEQASAVLDRLGAAEAKLRALRPATAGKPTKALLLIGAADSFMVMSDGSYAGSLVALTGADNIADSQLGATGAFTAVDLEKVIAAAPDVVLVLSSGGTDAAQRAIDAEFAARPAWRSFPAVVDGRVHVLDYGRFGYTSLAVLPAAADELSGFLR</sequence>
<dbReference type="PROSITE" id="PS50983">
    <property type="entry name" value="FE_B12_PBP"/>
    <property type="match status" value="1"/>
</dbReference>
<feature type="signal peptide" evidence="3">
    <location>
        <begin position="1"/>
        <end position="27"/>
    </location>
</feature>
<comment type="similarity">
    <text evidence="1">Belongs to the bacterial solute-binding protein 8 family.</text>
</comment>
<dbReference type="OMA" id="IWKHFNA"/>
<comment type="caution">
    <text evidence="5">The sequence shown here is derived from an EMBL/GenBank/DDBJ whole genome shotgun (WGS) entry which is preliminary data.</text>
</comment>
<dbReference type="Proteomes" id="UP000094426">
    <property type="component" value="Unassembled WGS sequence"/>
</dbReference>
<dbReference type="PROSITE" id="PS51257">
    <property type="entry name" value="PROKAR_LIPOPROTEIN"/>
    <property type="match status" value="1"/>
</dbReference>
<reference evidence="5 6" key="1">
    <citation type="submission" date="2015-11" db="EMBL/GenBank/DDBJ databases">
        <authorList>
            <person name="Zhang Y."/>
            <person name="Guo Z."/>
        </authorList>
    </citation>
    <scope>NUCLEOTIDE SEQUENCE [LARGE SCALE GENOMIC DNA]</scope>
    <source>
        <strain evidence="6">gdw1</strain>
    </source>
</reference>
<proteinExistence type="inferred from homology"/>
<keyword evidence="2 3" id="KW-0732">Signal</keyword>
<dbReference type="Gene3D" id="3.40.50.1980">
    <property type="entry name" value="Nitrogenase molybdenum iron protein domain"/>
    <property type="match status" value="2"/>
</dbReference>
<protein>
    <recommendedName>
        <fullName evidence="4">Fe/B12 periplasmic-binding domain-containing protein</fullName>
    </recommendedName>
</protein>
<feature type="domain" description="Fe/B12 periplasmic-binding" evidence="4">
    <location>
        <begin position="63"/>
        <end position="321"/>
    </location>
</feature>
<dbReference type="RefSeq" id="WP_011185658.1">
    <property type="nucleotide sequence ID" value="NZ_LNZG01000006.1"/>
</dbReference>
<dbReference type="AlphaFoldDB" id="A0A1E2SLX5"/>
<dbReference type="InterPro" id="IPR054828">
    <property type="entry name" value="Vit_B12_bind_prot"/>
</dbReference>
<dbReference type="NCBIfam" id="NF038402">
    <property type="entry name" value="TroA_like"/>
    <property type="match status" value="1"/>
</dbReference>
<dbReference type="InterPro" id="IPR002491">
    <property type="entry name" value="ABC_transptr_periplasmic_BD"/>
</dbReference>
<evidence type="ECO:0000256" key="3">
    <source>
        <dbReference type="SAM" id="SignalP"/>
    </source>
</evidence>
<dbReference type="Pfam" id="PF01497">
    <property type="entry name" value="Peripla_BP_2"/>
    <property type="match status" value="1"/>
</dbReference>
<evidence type="ECO:0000256" key="1">
    <source>
        <dbReference type="ARBA" id="ARBA00008814"/>
    </source>
</evidence>
<organism evidence="5 6">
    <name type="scientific">Leifsonia xyli subsp. xyli</name>
    <dbReference type="NCBI Taxonomy" id="59736"/>
    <lineage>
        <taxon>Bacteria</taxon>
        <taxon>Bacillati</taxon>
        <taxon>Actinomycetota</taxon>
        <taxon>Actinomycetes</taxon>
        <taxon>Micrococcales</taxon>
        <taxon>Microbacteriaceae</taxon>
        <taxon>Leifsonia</taxon>
    </lineage>
</organism>
<dbReference type="EMBL" id="LNZG01000006">
    <property type="protein sequence ID" value="ODA90813.1"/>
    <property type="molecule type" value="Genomic_DNA"/>
</dbReference>
<evidence type="ECO:0000313" key="6">
    <source>
        <dbReference type="Proteomes" id="UP000094426"/>
    </source>
</evidence>
<dbReference type="OrthoDB" id="6495095at2"/>
<evidence type="ECO:0000259" key="4">
    <source>
        <dbReference type="PROSITE" id="PS50983"/>
    </source>
</evidence>
<name>A0A1E2SLX5_LEIXY</name>
<feature type="chain" id="PRO_5009116779" description="Fe/B12 periplasmic-binding domain-containing protein" evidence="3">
    <location>
        <begin position="28"/>
        <end position="321"/>
    </location>
</feature>
<gene>
    <name evidence="5" type="ORF">ATY41_08535</name>
</gene>
<dbReference type="InterPro" id="IPR050902">
    <property type="entry name" value="ABC_Transporter_SBP"/>
</dbReference>
<dbReference type="SUPFAM" id="SSF53807">
    <property type="entry name" value="Helical backbone' metal receptor"/>
    <property type="match status" value="1"/>
</dbReference>
<evidence type="ECO:0000313" key="5">
    <source>
        <dbReference type="EMBL" id="ODA90813.1"/>
    </source>
</evidence>